<comment type="pathway">
    <text evidence="2">Carotenoid biosynthesis.</text>
</comment>
<gene>
    <name evidence="8" type="ORF">CCAX7_21610</name>
</gene>
<keyword evidence="3" id="KW-0812">Transmembrane</keyword>
<keyword evidence="4" id="KW-0125">Carotenoid biosynthesis</keyword>
<evidence type="ECO:0000256" key="5">
    <source>
        <dbReference type="ARBA" id="ARBA00022989"/>
    </source>
</evidence>
<protein>
    <submittedName>
        <fullName evidence="8">Uncharacterized protein</fullName>
    </submittedName>
</protein>
<dbReference type="GO" id="GO:0045436">
    <property type="term" value="F:lycopene beta cyclase activity"/>
    <property type="evidence" value="ECO:0007669"/>
    <property type="project" value="UniProtKB-ARBA"/>
</dbReference>
<keyword evidence="7" id="KW-0413">Isomerase</keyword>
<dbReference type="GO" id="GO:0016872">
    <property type="term" value="F:intramolecular lyase activity"/>
    <property type="evidence" value="ECO:0007669"/>
    <property type="project" value="InterPro"/>
</dbReference>
<dbReference type="InterPro" id="IPR017825">
    <property type="entry name" value="Lycopene_cyclase_dom"/>
</dbReference>
<proteinExistence type="predicted"/>
<evidence type="ECO:0000256" key="7">
    <source>
        <dbReference type="ARBA" id="ARBA00023235"/>
    </source>
</evidence>
<evidence type="ECO:0000256" key="6">
    <source>
        <dbReference type="ARBA" id="ARBA00023136"/>
    </source>
</evidence>
<keyword evidence="5" id="KW-1133">Transmembrane helix</keyword>
<dbReference type="Proteomes" id="UP000287394">
    <property type="component" value="Chromosome"/>
</dbReference>
<dbReference type="RefSeq" id="WP_119323563.1">
    <property type="nucleotide sequence ID" value="NZ_AP025739.1"/>
</dbReference>
<dbReference type="KEGG" id="ccot:CCAX7_21610"/>
<organism evidence="8 9">
    <name type="scientific">Capsulimonas corticalis</name>
    <dbReference type="NCBI Taxonomy" id="2219043"/>
    <lineage>
        <taxon>Bacteria</taxon>
        <taxon>Bacillati</taxon>
        <taxon>Armatimonadota</taxon>
        <taxon>Armatimonadia</taxon>
        <taxon>Capsulimonadales</taxon>
        <taxon>Capsulimonadaceae</taxon>
        <taxon>Capsulimonas</taxon>
    </lineage>
</organism>
<name>A0A402D247_9BACT</name>
<keyword evidence="9" id="KW-1185">Reference proteome</keyword>
<comment type="subcellular location">
    <subcellularLocation>
        <location evidence="1">Membrane</location>
        <topology evidence="1">Multi-pass membrane protein</topology>
    </subcellularLocation>
</comment>
<evidence type="ECO:0000313" key="9">
    <source>
        <dbReference type="Proteomes" id="UP000287394"/>
    </source>
</evidence>
<keyword evidence="6" id="KW-0472">Membrane</keyword>
<accession>A0A402D247</accession>
<evidence type="ECO:0000256" key="1">
    <source>
        <dbReference type="ARBA" id="ARBA00004141"/>
    </source>
</evidence>
<evidence type="ECO:0000256" key="2">
    <source>
        <dbReference type="ARBA" id="ARBA00004829"/>
    </source>
</evidence>
<dbReference type="GO" id="GO:0016117">
    <property type="term" value="P:carotenoid biosynthetic process"/>
    <property type="evidence" value="ECO:0007669"/>
    <property type="project" value="UniProtKB-KW"/>
</dbReference>
<dbReference type="AlphaFoldDB" id="A0A402D247"/>
<dbReference type="OrthoDB" id="4411839at2"/>
<dbReference type="GO" id="GO:0016020">
    <property type="term" value="C:membrane"/>
    <property type="evidence" value="ECO:0007669"/>
    <property type="project" value="UniProtKB-SubCell"/>
</dbReference>
<evidence type="ECO:0000256" key="3">
    <source>
        <dbReference type="ARBA" id="ARBA00022692"/>
    </source>
</evidence>
<evidence type="ECO:0000313" key="8">
    <source>
        <dbReference type="EMBL" id="BDI30110.1"/>
    </source>
</evidence>
<sequence length="108" mass="12285">MTYAGFLLIFLVVPILLLAAALRRKFRRRHALAGAIVCALAFLYTAPWDNHAARIGLWTFDSVFAPRSHFLGFLPWEEYAFYGLQSILICLLTIWLAQNRRLSGGDDL</sequence>
<dbReference type="EMBL" id="AP025739">
    <property type="protein sequence ID" value="BDI30110.1"/>
    <property type="molecule type" value="Genomic_DNA"/>
</dbReference>
<evidence type="ECO:0000256" key="4">
    <source>
        <dbReference type="ARBA" id="ARBA00022746"/>
    </source>
</evidence>
<dbReference type="NCBIfam" id="TIGR03462">
    <property type="entry name" value="CarR_dom_SF"/>
    <property type="match status" value="1"/>
</dbReference>
<reference evidence="8 9" key="1">
    <citation type="journal article" date="2019" name="Int. J. Syst. Evol. Microbiol.">
        <title>Capsulimonas corticalis gen. nov., sp. nov., an aerobic capsulated bacterium, of a novel bacterial order, Capsulimonadales ord. nov., of the class Armatimonadia of the phylum Armatimonadetes.</title>
        <authorList>
            <person name="Li J."/>
            <person name="Kudo C."/>
            <person name="Tonouchi A."/>
        </authorList>
    </citation>
    <scope>NUCLEOTIDE SEQUENCE [LARGE SCALE GENOMIC DNA]</scope>
    <source>
        <strain evidence="8 9">AX-7</strain>
    </source>
</reference>